<dbReference type="PROSITE" id="PS00086">
    <property type="entry name" value="CYTOCHROME_P450"/>
    <property type="match status" value="1"/>
</dbReference>
<sequence length="607" mass="68335">MVKLTPGLAFLLHHLLLPSLAYLGILLLSRFFSVQLPIPGGLLLPLCFLSVPLRVILGVILKERAEAREAEAMGARLAPRAQGKRMGNYDVLVWLMGCWRNGYPGDGIRDLVAELGPVFNSRILWANMIFTVSPECIKLILTDSDHYVKGERFRTAMGSVLGNGVFNSDGDMWKFHRSMTRPFFTRDRIGAFALFDRHASLVITRIKEKMSEGEAIDFQDLMLRFTLDSGTDHLFGSCVNSLSTPASSLPSPYSKSSSRPVTTSRSSTYDDLSDPNAFSDAFQRAQIIIAERERLGWMWPLREIFKDYTEEPMRVVNGYLDRVVSAAIAQRKAREDQVVMDGKNGLLDEEESETLLGHLIGQTEDPALLKEEALNILIAARDTMAATLTFAIYFLCLHPDVMNKLRAEILAKVGPTRMPGFEDVKDLRYLKAVINETLRLLPPVPFNVRESTRSTTWPSPDPNKKPIYIPAGSATSYSVLMMHTRKDLWGPDADQFDPDRFIDERFKKYLLPNPFIFLPFNAGPRICLGQQFAYNQVSFVLIRLLQSFASFSLCPEAFPPDARPPADWKNAEGESRKAREQFRPHIILTMSSKGGMWVKAREAESDA</sequence>
<keyword evidence="5 9" id="KW-0560">Oxidoreductase</keyword>
<evidence type="ECO:0000313" key="12">
    <source>
        <dbReference type="EMBL" id="TFK39527.1"/>
    </source>
</evidence>
<dbReference type="GO" id="GO:0004497">
    <property type="term" value="F:monooxygenase activity"/>
    <property type="evidence" value="ECO:0007669"/>
    <property type="project" value="UniProtKB-KW"/>
</dbReference>
<dbReference type="GO" id="GO:0020037">
    <property type="term" value="F:heme binding"/>
    <property type="evidence" value="ECO:0007669"/>
    <property type="project" value="InterPro"/>
</dbReference>
<feature type="region of interest" description="Disordered" evidence="10">
    <location>
        <begin position="243"/>
        <end position="270"/>
    </location>
</feature>
<dbReference type="InterPro" id="IPR017972">
    <property type="entry name" value="Cyt_P450_CS"/>
</dbReference>
<evidence type="ECO:0000256" key="11">
    <source>
        <dbReference type="SAM" id="Phobius"/>
    </source>
</evidence>
<evidence type="ECO:0000256" key="10">
    <source>
        <dbReference type="SAM" id="MobiDB-lite"/>
    </source>
</evidence>
<keyword evidence="13" id="KW-1185">Reference proteome</keyword>
<keyword evidence="7 9" id="KW-0503">Monooxygenase</keyword>
<dbReference type="GO" id="GO:0016705">
    <property type="term" value="F:oxidoreductase activity, acting on paired donors, with incorporation or reduction of molecular oxygen"/>
    <property type="evidence" value="ECO:0007669"/>
    <property type="project" value="InterPro"/>
</dbReference>
<evidence type="ECO:0000256" key="2">
    <source>
        <dbReference type="ARBA" id="ARBA00010617"/>
    </source>
</evidence>
<evidence type="ECO:0000256" key="5">
    <source>
        <dbReference type="ARBA" id="ARBA00023002"/>
    </source>
</evidence>
<dbReference type="CDD" id="cd11063">
    <property type="entry name" value="CYP52"/>
    <property type="match status" value="1"/>
</dbReference>
<keyword evidence="3 8" id="KW-0349">Heme</keyword>
<dbReference type="InterPro" id="IPR001128">
    <property type="entry name" value="Cyt_P450"/>
</dbReference>
<keyword evidence="4 8" id="KW-0479">Metal-binding</keyword>
<dbReference type="PRINTS" id="PR00463">
    <property type="entry name" value="EP450I"/>
</dbReference>
<dbReference type="PRINTS" id="PR00385">
    <property type="entry name" value="P450"/>
</dbReference>
<evidence type="ECO:0000256" key="9">
    <source>
        <dbReference type="RuleBase" id="RU000461"/>
    </source>
</evidence>
<keyword evidence="11" id="KW-0812">Transmembrane</keyword>
<dbReference type="InterPro" id="IPR036396">
    <property type="entry name" value="Cyt_P450_sf"/>
</dbReference>
<dbReference type="AlphaFoldDB" id="A0A5C3M3V2"/>
<dbReference type="InterPro" id="IPR002401">
    <property type="entry name" value="Cyt_P450_E_grp-I"/>
</dbReference>
<name>A0A5C3M3V2_9AGAR</name>
<accession>A0A5C3M3V2</accession>
<keyword evidence="11" id="KW-0472">Membrane</keyword>
<evidence type="ECO:0000256" key="3">
    <source>
        <dbReference type="ARBA" id="ARBA00022617"/>
    </source>
</evidence>
<dbReference type="Gene3D" id="1.10.630.10">
    <property type="entry name" value="Cytochrome P450"/>
    <property type="match status" value="1"/>
</dbReference>
<dbReference type="STRING" id="68775.A0A5C3M3V2"/>
<evidence type="ECO:0000256" key="1">
    <source>
        <dbReference type="ARBA" id="ARBA00001971"/>
    </source>
</evidence>
<protein>
    <submittedName>
        <fullName evidence="12">Cytochrome P450</fullName>
    </submittedName>
</protein>
<organism evidence="12 13">
    <name type="scientific">Crucibulum laeve</name>
    <dbReference type="NCBI Taxonomy" id="68775"/>
    <lineage>
        <taxon>Eukaryota</taxon>
        <taxon>Fungi</taxon>
        <taxon>Dikarya</taxon>
        <taxon>Basidiomycota</taxon>
        <taxon>Agaricomycotina</taxon>
        <taxon>Agaricomycetes</taxon>
        <taxon>Agaricomycetidae</taxon>
        <taxon>Agaricales</taxon>
        <taxon>Agaricineae</taxon>
        <taxon>Nidulariaceae</taxon>
        <taxon>Crucibulum</taxon>
    </lineage>
</organism>
<proteinExistence type="inferred from homology"/>
<gene>
    <name evidence="12" type="ORF">BDQ12DRAFT_705014</name>
</gene>
<evidence type="ECO:0000256" key="4">
    <source>
        <dbReference type="ARBA" id="ARBA00022723"/>
    </source>
</evidence>
<comment type="similarity">
    <text evidence="2 9">Belongs to the cytochrome P450 family.</text>
</comment>
<evidence type="ECO:0000256" key="8">
    <source>
        <dbReference type="PIRSR" id="PIRSR602401-1"/>
    </source>
</evidence>
<dbReference type="GO" id="GO:0005506">
    <property type="term" value="F:iron ion binding"/>
    <property type="evidence" value="ECO:0007669"/>
    <property type="project" value="InterPro"/>
</dbReference>
<dbReference type="EMBL" id="ML213599">
    <property type="protein sequence ID" value="TFK39527.1"/>
    <property type="molecule type" value="Genomic_DNA"/>
</dbReference>
<reference evidence="12 13" key="1">
    <citation type="journal article" date="2019" name="Nat. Ecol. Evol.">
        <title>Megaphylogeny resolves global patterns of mushroom evolution.</title>
        <authorList>
            <person name="Varga T."/>
            <person name="Krizsan K."/>
            <person name="Foldi C."/>
            <person name="Dima B."/>
            <person name="Sanchez-Garcia M."/>
            <person name="Sanchez-Ramirez S."/>
            <person name="Szollosi G.J."/>
            <person name="Szarkandi J.G."/>
            <person name="Papp V."/>
            <person name="Albert L."/>
            <person name="Andreopoulos W."/>
            <person name="Angelini C."/>
            <person name="Antonin V."/>
            <person name="Barry K.W."/>
            <person name="Bougher N.L."/>
            <person name="Buchanan P."/>
            <person name="Buyck B."/>
            <person name="Bense V."/>
            <person name="Catcheside P."/>
            <person name="Chovatia M."/>
            <person name="Cooper J."/>
            <person name="Damon W."/>
            <person name="Desjardin D."/>
            <person name="Finy P."/>
            <person name="Geml J."/>
            <person name="Haridas S."/>
            <person name="Hughes K."/>
            <person name="Justo A."/>
            <person name="Karasinski D."/>
            <person name="Kautmanova I."/>
            <person name="Kiss B."/>
            <person name="Kocsube S."/>
            <person name="Kotiranta H."/>
            <person name="LaButti K.M."/>
            <person name="Lechner B.E."/>
            <person name="Liimatainen K."/>
            <person name="Lipzen A."/>
            <person name="Lukacs Z."/>
            <person name="Mihaltcheva S."/>
            <person name="Morgado L.N."/>
            <person name="Niskanen T."/>
            <person name="Noordeloos M.E."/>
            <person name="Ohm R.A."/>
            <person name="Ortiz-Santana B."/>
            <person name="Ovrebo C."/>
            <person name="Racz N."/>
            <person name="Riley R."/>
            <person name="Savchenko A."/>
            <person name="Shiryaev A."/>
            <person name="Soop K."/>
            <person name="Spirin V."/>
            <person name="Szebenyi C."/>
            <person name="Tomsovsky M."/>
            <person name="Tulloss R.E."/>
            <person name="Uehling J."/>
            <person name="Grigoriev I.V."/>
            <person name="Vagvolgyi C."/>
            <person name="Papp T."/>
            <person name="Martin F.M."/>
            <person name="Miettinen O."/>
            <person name="Hibbett D.S."/>
            <person name="Nagy L.G."/>
        </authorList>
    </citation>
    <scope>NUCLEOTIDE SEQUENCE [LARGE SCALE GENOMIC DNA]</scope>
    <source>
        <strain evidence="12 13">CBS 166.37</strain>
    </source>
</reference>
<dbReference type="SUPFAM" id="SSF48264">
    <property type="entry name" value="Cytochrome P450"/>
    <property type="match status" value="1"/>
</dbReference>
<dbReference type="Proteomes" id="UP000308652">
    <property type="component" value="Unassembled WGS sequence"/>
</dbReference>
<evidence type="ECO:0000256" key="6">
    <source>
        <dbReference type="ARBA" id="ARBA00023004"/>
    </source>
</evidence>
<dbReference type="PANTHER" id="PTHR24287">
    <property type="entry name" value="P450, PUTATIVE (EUROFUNG)-RELATED"/>
    <property type="match status" value="1"/>
</dbReference>
<feature type="compositionally biased region" description="Low complexity" evidence="10">
    <location>
        <begin position="243"/>
        <end position="267"/>
    </location>
</feature>
<keyword evidence="6 8" id="KW-0408">Iron</keyword>
<evidence type="ECO:0000256" key="7">
    <source>
        <dbReference type="ARBA" id="ARBA00023033"/>
    </source>
</evidence>
<dbReference type="InterPro" id="IPR047146">
    <property type="entry name" value="Cyt_P450_E_CYP52_fungi"/>
</dbReference>
<dbReference type="OrthoDB" id="1470350at2759"/>
<feature type="binding site" description="axial binding residue" evidence="8">
    <location>
        <position position="527"/>
    </location>
    <ligand>
        <name>heme</name>
        <dbReference type="ChEBI" id="CHEBI:30413"/>
    </ligand>
    <ligandPart>
        <name>Fe</name>
        <dbReference type="ChEBI" id="CHEBI:18248"/>
    </ligandPart>
</feature>
<comment type="cofactor">
    <cofactor evidence="1 8">
        <name>heme</name>
        <dbReference type="ChEBI" id="CHEBI:30413"/>
    </cofactor>
</comment>
<dbReference type="Pfam" id="PF00067">
    <property type="entry name" value="p450"/>
    <property type="match status" value="1"/>
</dbReference>
<dbReference type="PANTHER" id="PTHR24287:SF1">
    <property type="entry name" value="P450, PUTATIVE (EUROFUNG)-RELATED"/>
    <property type="match status" value="1"/>
</dbReference>
<feature type="transmembrane region" description="Helical" evidence="11">
    <location>
        <begin position="37"/>
        <end position="61"/>
    </location>
</feature>
<keyword evidence="11" id="KW-1133">Transmembrane helix</keyword>
<evidence type="ECO:0000313" key="13">
    <source>
        <dbReference type="Proteomes" id="UP000308652"/>
    </source>
</evidence>